<sequence length="119" mass="14073">MKKEKLRKIRKEKGITQQQLADLISTEVSNFSRKESGNVSITPREWQKIADYMNVSVDQIYEDDYESGGVEVENVNPQYILKENTLLTSYKDENFYKIIIQDLQDYITYLKAEIKRLKK</sequence>
<dbReference type="Proteomes" id="UP000544054">
    <property type="component" value="Unassembled WGS sequence"/>
</dbReference>
<dbReference type="GO" id="GO:0003677">
    <property type="term" value="F:DNA binding"/>
    <property type="evidence" value="ECO:0007669"/>
    <property type="project" value="UniProtKB-KW"/>
</dbReference>
<keyword evidence="1" id="KW-0238">DNA-binding</keyword>
<proteinExistence type="predicted"/>
<comment type="caution">
    <text evidence="3">The sequence shown here is derived from an EMBL/GenBank/DDBJ whole genome shotgun (WGS) entry which is preliminary data.</text>
</comment>
<organism evidence="3 4">
    <name type="scientific">Chryseobacterium antibioticum</name>
    <dbReference type="NCBI Taxonomy" id="2728847"/>
    <lineage>
        <taxon>Bacteria</taxon>
        <taxon>Pseudomonadati</taxon>
        <taxon>Bacteroidota</taxon>
        <taxon>Flavobacteriia</taxon>
        <taxon>Flavobacteriales</taxon>
        <taxon>Weeksellaceae</taxon>
        <taxon>Chryseobacterium group</taxon>
        <taxon>Chryseobacterium</taxon>
    </lineage>
</organism>
<evidence type="ECO:0000256" key="1">
    <source>
        <dbReference type="ARBA" id="ARBA00023125"/>
    </source>
</evidence>
<dbReference type="RefSeq" id="WP_169235322.1">
    <property type="nucleotide sequence ID" value="NZ_JABBGI010000016.1"/>
</dbReference>
<accession>A0A7Y0AP24</accession>
<keyword evidence="4" id="KW-1185">Reference proteome</keyword>
<protein>
    <submittedName>
        <fullName evidence="3">Helix-turn-helix transcriptional regulator</fullName>
    </submittedName>
</protein>
<dbReference type="PROSITE" id="PS50943">
    <property type="entry name" value="HTH_CROC1"/>
    <property type="match status" value="1"/>
</dbReference>
<dbReference type="AlphaFoldDB" id="A0A7Y0AP24"/>
<feature type="domain" description="HTH cro/C1-type" evidence="2">
    <location>
        <begin position="6"/>
        <end position="60"/>
    </location>
</feature>
<dbReference type="PANTHER" id="PTHR46558:SF4">
    <property type="entry name" value="DNA-BIDING PHAGE PROTEIN"/>
    <property type="match status" value="1"/>
</dbReference>
<evidence type="ECO:0000313" key="4">
    <source>
        <dbReference type="Proteomes" id="UP000544054"/>
    </source>
</evidence>
<dbReference type="SMART" id="SM00530">
    <property type="entry name" value="HTH_XRE"/>
    <property type="match status" value="1"/>
</dbReference>
<name>A0A7Y0AP24_9FLAO</name>
<dbReference type="Gene3D" id="1.10.260.40">
    <property type="entry name" value="lambda repressor-like DNA-binding domains"/>
    <property type="match status" value="1"/>
</dbReference>
<reference evidence="3 4" key="1">
    <citation type="submission" date="2020-04" db="EMBL/GenBank/DDBJ databases">
        <title>Chryseobacterium sp. RP-3-3 sp. nov., isolated from Jeju soil.</title>
        <authorList>
            <person name="Dahal R.H."/>
        </authorList>
    </citation>
    <scope>NUCLEOTIDE SEQUENCE [LARGE SCALE GENOMIC DNA]</scope>
    <source>
        <strain evidence="3 4">RP-3-3</strain>
    </source>
</reference>
<dbReference type="SUPFAM" id="SSF47413">
    <property type="entry name" value="lambda repressor-like DNA-binding domains"/>
    <property type="match status" value="1"/>
</dbReference>
<evidence type="ECO:0000313" key="3">
    <source>
        <dbReference type="EMBL" id="NML70804.1"/>
    </source>
</evidence>
<dbReference type="EMBL" id="JABBGI010000016">
    <property type="protein sequence ID" value="NML70804.1"/>
    <property type="molecule type" value="Genomic_DNA"/>
</dbReference>
<dbReference type="PANTHER" id="PTHR46558">
    <property type="entry name" value="TRACRIPTIONAL REGULATORY PROTEIN-RELATED-RELATED"/>
    <property type="match status" value="1"/>
</dbReference>
<gene>
    <name evidence="3" type="ORF">HHL23_13510</name>
</gene>
<dbReference type="InterPro" id="IPR010982">
    <property type="entry name" value="Lambda_DNA-bd_dom_sf"/>
</dbReference>
<dbReference type="InterPro" id="IPR001387">
    <property type="entry name" value="Cro/C1-type_HTH"/>
</dbReference>
<dbReference type="Pfam" id="PF01381">
    <property type="entry name" value="HTH_3"/>
    <property type="match status" value="1"/>
</dbReference>
<dbReference type="CDD" id="cd00093">
    <property type="entry name" value="HTH_XRE"/>
    <property type="match status" value="1"/>
</dbReference>
<evidence type="ECO:0000259" key="2">
    <source>
        <dbReference type="PROSITE" id="PS50943"/>
    </source>
</evidence>